<keyword evidence="1" id="KW-0812">Transmembrane</keyword>
<gene>
    <name evidence="2" type="ORF">SORBI_3002G137850</name>
</gene>
<organism evidence="2 3">
    <name type="scientific">Sorghum bicolor</name>
    <name type="common">Sorghum</name>
    <name type="synonym">Sorghum vulgare</name>
    <dbReference type="NCBI Taxonomy" id="4558"/>
    <lineage>
        <taxon>Eukaryota</taxon>
        <taxon>Viridiplantae</taxon>
        <taxon>Streptophyta</taxon>
        <taxon>Embryophyta</taxon>
        <taxon>Tracheophyta</taxon>
        <taxon>Spermatophyta</taxon>
        <taxon>Magnoliopsida</taxon>
        <taxon>Liliopsida</taxon>
        <taxon>Poales</taxon>
        <taxon>Poaceae</taxon>
        <taxon>PACMAD clade</taxon>
        <taxon>Panicoideae</taxon>
        <taxon>Andropogonodae</taxon>
        <taxon>Andropogoneae</taxon>
        <taxon>Sorghinae</taxon>
        <taxon>Sorghum</taxon>
    </lineage>
</organism>
<name>A0A1W0W3X3_SORBI</name>
<feature type="transmembrane region" description="Helical" evidence="1">
    <location>
        <begin position="55"/>
        <end position="73"/>
    </location>
</feature>
<dbReference type="EMBL" id="CM000761">
    <property type="protein sequence ID" value="OQU89043.1"/>
    <property type="molecule type" value="Genomic_DNA"/>
</dbReference>
<reference evidence="2 3" key="1">
    <citation type="journal article" date="2009" name="Nature">
        <title>The Sorghum bicolor genome and the diversification of grasses.</title>
        <authorList>
            <person name="Paterson A.H."/>
            <person name="Bowers J.E."/>
            <person name="Bruggmann R."/>
            <person name="Dubchak I."/>
            <person name="Grimwood J."/>
            <person name="Gundlach H."/>
            <person name="Haberer G."/>
            <person name="Hellsten U."/>
            <person name="Mitros T."/>
            <person name="Poliakov A."/>
            <person name="Schmutz J."/>
            <person name="Spannagl M."/>
            <person name="Tang H."/>
            <person name="Wang X."/>
            <person name="Wicker T."/>
            <person name="Bharti A.K."/>
            <person name="Chapman J."/>
            <person name="Feltus F.A."/>
            <person name="Gowik U."/>
            <person name="Grigoriev I.V."/>
            <person name="Lyons E."/>
            <person name="Maher C.A."/>
            <person name="Martis M."/>
            <person name="Narechania A."/>
            <person name="Otillar R.P."/>
            <person name="Penning B.W."/>
            <person name="Salamov A.A."/>
            <person name="Wang Y."/>
            <person name="Zhang L."/>
            <person name="Carpita N.C."/>
            <person name="Freeling M."/>
            <person name="Gingle A.R."/>
            <person name="Hash C.T."/>
            <person name="Keller B."/>
            <person name="Klein P."/>
            <person name="Kresovich S."/>
            <person name="McCann M.C."/>
            <person name="Ming R."/>
            <person name="Peterson D.G."/>
            <person name="Mehboob-ur-Rahman"/>
            <person name="Ware D."/>
            <person name="Westhoff P."/>
            <person name="Mayer K.F."/>
            <person name="Messing J."/>
            <person name="Rokhsar D.S."/>
        </authorList>
    </citation>
    <scope>NUCLEOTIDE SEQUENCE [LARGE SCALE GENOMIC DNA]</scope>
    <source>
        <strain evidence="3">cv. BTx623</strain>
    </source>
</reference>
<evidence type="ECO:0000256" key="1">
    <source>
        <dbReference type="SAM" id="Phobius"/>
    </source>
</evidence>
<keyword evidence="1" id="KW-0472">Membrane</keyword>
<keyword evidence="1" id="KW-1133">Transmembrane helix</keyword>
<proteinExistence type="predicted"/>
<keyword evidence="3" id="KW-1185">Reference proteome</keyword>
<reference evidence="3" key="2">
    <citation type="journal article" date="2018" name="Plant J.">
        <title>The Sorghum bicolor reference genome: improved assembly, gene annotations, a transcriptome atlas, and signatures of genome organization.</title>
        <authorList>
            <person name="McCormick R.F."/>
            <person name="Truong S.K."/>
            <person name="Sreedasyam A."/>
            <person name="Jenkins J."/>
            <person name="Shu S."/>
            <person name="Sims D."/>
            <person name="Kennedy M."/>
            <person name="Amirebrahimi M."/>
            <person name="Weers B.D."/>
            <person name="McKinley B."/>
            <person name="Mattison A."/>
            <person name="Morishige D.T."/>
            <person name="Grimwood J."/>
            <person name="Schmutz J."/>
            <person name="Mullet J.E."/>
        </authorList>
    </citation>
    <scope>NUCLEOTIDE SEQUENCE [LARGE SCALE GENOMIC DNA]</scope>
    <source>
        <strain evidence="3">cv. BTx623</strain>
    </source>
</reference>
<dbReference type="Gramene" id="OQU89043">
    <property type="protein sequence ID" value="OQU89043"/>
    <property type="gene ID" value="SORBI_3002G137850"/>
</dbReference>
<sequence length="114" mass="13373">MQCPKGMISWPKLGRLGWRGHPGLVWQCWDDTSACVWFLFSCSYRMSMFMIGSPTGWFLWMMLCHILCLATYTKRGASTTTWLWCGYPQFQENMKRSRKTTMICLSLVQPFHAQ</sequence>
<accession>A0A1W0W3X3</accession>
<dbReference type="Proteomes" id="UP000000768">
    <property type="component" value="Chromosome 2"/>
</dbReference>
<dbReference type="InParanoid" id="A0A1W0W3X3"/>
<protein>
    <submittedName>
        <fullName evidence="2">Uncharacterized protein</fullName>
    </submittedName>
</protein>
<evidence type="ECO:0000313" key="2">
    <source>
        <dbReference type="EMBL" id="OQU89043.1"/>
    </source>
</evidence>
<dbReference type="AlphaFoldDB" id="A0A1W0W3X3"/>
<evidence type="ECO:0000313" key="3">
    <source>
        <dbReference type="Proteomes" id="UP000000768"/>
    </source>
</evidence>